<feature type="transmembrane region" description="Helical" evidence="1">
    <location>
        <begin position="832"/>
        <end position="850"/>
    </location>
</feature>
<reference evidence="2" key="1">
    <citation type="submission" date="2016-09" db="EMBL/GenBank/DDBJ databases">
        <authorList>
            <consortium name="Pathogen Informatics"/>
            <person name="Sun Q."/>
            <person name="Inoue M."/>
        </authorList>
    </citation>
    <scope>NUCLEOTIDE SEQUENCE</scope>
</reference>
<sequence length="1440" mass="178356">MITFETFLLLNAETLKCYSFFEHVLIYYISKRLINIFYGKYGKYYTIEICSCEELSVENLFYSKSINFGDSPEKKKKGDKDIWEFFSQIILRKKKKKKKKKLKTNENYKKKHNYMNDEYNTNDRNSNNFNKCKNDKYRKNHITTHNICKNYKFHENVLYYQEYKDLYNPPEVIWNYYLLKILFFLYHNYLKTQKKKKCKYDKEKIFFSFCTYIICLLHYENNIIKNKDKLLFLFLFFFYFTKWNLNNLINRKYRNRKLLYHNVFYHHYNNIKKKQKKHININHCRDLFEEAIITHFYKLKYIDIQKLYNNHFFHIHIYREKKNKPILIICKKSLYFFNHIYLNYLKVYNCFNPISYNIEEKYIKSNHQIKSINPFKELKIFNIKYYTLLYILIYYTIHSNNNRKPNNAFEILYIMLKKKITQRNFRNNAQFFIKSFFSIKRFNFIPTIIKNYLIHFIYKIFYCHHEKKNYLFVLSNLVDNPLILKFEHNKNCENTIEKIKNISNGTKSIEAIIKRTKPTTVKRTLKMISHNLRKKKKKTYIKHIYYTTLCVYISLLYNNNYYNFYYLFVHILNKIKSDILCKKIHHFLDELAKIDPKCQYIWNAKKMVFFIYIKMYLKKSKFIFQKYKTKMEEKKKKNKINKLLPNIFPPCNKIKVKEDNNVSKKKSYKYYINQKKKKLLSFQNINKINYYIKEKKERYKKKNIYINKSICKNIYNVLNVHYKNNNFIIWKYTPIHYKYTEDYIFDLYTHLKNKIVKYILVNFDFFIKILECKTYNYMAASHVFTFYNILSSYLFDIEKKKKEKDTYYIPFQNKSIKYMFITKYKNVLHKNMYYYAFHYIFLLLYIKKIYSTVIFNLKKYFHVTVIKNMFTYNLNWLARTENTNNTIIKNINKKKKNVTKKNYYITTEYKMYINDQHIINNHFTNKKYSNNMISLDIKQNKYCDEIIKNNSPINKNDTSFYYDVYTCQSENIRNIYNSSYHMNNIIKNNHVLYIYSTYMEFFLLWKQKQNKKNYEHDQNQTYIKIYNFPLFLYKKLNKFSTNYKIISNNMIKLLNEYYSENCYIHIYSTTFKNIIYCLCNYNFFFCQLFYNLILPLSFITNNYHTTYSGKEQENKYLFTHKYTSKLFVYYDNYFQKELTYMKKYYNNIKMKYKGQKITTTKNNNNNNNNNIYIYKFTYHSYNSLLKVHNKYVRNKKYGDNLFLLINEKYQKKKKWICNNFHIYSINNDMKNYNTTSTHHSILISYNKMQTKKKERIKNKDGIIKGYHVNKTFEYIYFKNYCDIFFKCIINLIHENCLYLYNMLKKYYTHSSKDITIYHAEKKKFVHMNHYDNIINSPINLKECCNFLYKIYSDIFQFFKILKQKNFNFFYVLRVFAIDPLTKKKKKIYFLKFFFSMHFLIFLCEYTYIFSSLKEIYKILKFVFNKKFYIPINAYTQRNSF</sequence>
<feature type="transmembrane region" description="Helical" evidence="1">
    <location>
        <begin position="1388"/>
        <end position="1408"/>
    </location>
</feature>
<evidence type="ECO:0008006" key="4">
    <source>
        <dbReference type="Google" id="ProtNLM"/>
    </source>
</evidence>
<keyword evidence="1" id="KW-0812">Transmembrane</keyword>
<protein>
    <recommendedName>
        <fullName evidence="4">Phosphatidylinositol 4-kinase</fullName>
    </recommendedName>
</protein>
<gene>
    <name evidence="2" type="ORF">PGABG01_0304100</name>
</gene>
<name>A0ABY1UH60_9APIC</name>
<feature type="transmembrane region" description="Helical" evidence="1">
    <location>
        <begin position="540"/>
        <end position="557"/>
    </location>
</feature>
<keyword evidence="1" id="KW-0472">Membrane</keyword>
<dbReference type="EMBL" id="LT969426">
    <property type="protein sequence ID" value="SOV10730.1"/>
    <property type="molecule type" value="Genomic_DNA"/>
</dbReference>
<dbReference type="Proteomes" id="UP000831156">
    <property type="component" value="Chromosome 3"/>
</dbReference>
<feature type="transmembrane region" description="Helical" evidence="1">
    <location>
        <begin position="202"/>
        <end position="219"/>
    </location>
</feature>
<evidence type="ECO:0000313" key="3">
    <source>
        <dbReference type="Proteomes" id="UP000831156"/>
    </source>
</evidence>
<feature type="transmembrane region" description="Helical" evidence="1">
    <location>
        <begin position="231"/>
        <end position="249"/>
    </location>
</feature>
<organism evidence="2 3">
    <name type="scientific">Plasmodium gaboni</name>
    <dbReference type="NCBI Taxonomy" id="647221"/>
    <lineage>
        <taxon>Eukaryota</taxon>
        <taxon>Sar</taxon>
        <taxon>Alveolata</taxon>
        <taxon>Apicomplexa</taxon>
        <taxon>Aconoidasida</taxon>
        <taxon>Haemosporida</taxon>
        <taxon>Plasmodiidae</taxon>
        <taxon>Plasmodium</taxon>
        <taxon>Plasmodium (Laverania)</taxon>
    </lineage>
</organism>
<feature type="transmembrane region" description="Helical" evidence="1">
    <location>
        <begin position="775"/>
        <end position="795"/>
    </location>
</feature>
<keyword evidence="3" id="KW-1185">Reference proteome</keyword>
<feature type="transmembrane region" description="Helical" evidence="1">
    <location>
        <begin position="173"/>
        <end position="190"/>
    </location>
</feature>
<proteinExistence type="predicted"/>
<accession>A0ABY1UH60</accession>
<evidence type="ECO:0000256" key="1">
    <source>
        <dbReference type="SAM" id="Phobius"/>
    </source>
</evidence>
<keyword evidence="1" id="KW-1133">Transmembrane helix</keyword>
<evidence type="ECO:0000313" key="2">
    <source>
        <dbReference type="EMBL" id="SOV10730.1"/>
    </source>
</evidence>